<evidence type="ECO:0000313" key="5">
    <source>
        <dbReference type="EMBL" id="NYI76189.1"/>
    </source>
</evidence>
<dbReference type="InterPro" id="IPR002525">
    <property type="entry name" value="Transp_IS110-like_N"/>
</dbReference>
<feature type="domain" description="Transposase IS110-like N-terminal" evidence="2">
    <location>
        <begin position="13"/>
        <end position="157"/>
    </location>
</feature>
<evidence type="ECO:0000259" key="2">
    <source>
        <dbReference type="Pfam" id="PF01548"/>
    </source>
</evidence>
<dbReference type="RefSeq" id="WP_179656809.1">
    <property type="nucleotide sequence ID" value="NZ_JACBZR010000001.1"/>
</dbReference>
<dbReference type="InterPro" id="IPR047650">
    <property type="entry name" value="Transpos_IS110"/>
</dbReference>
<dbReference type="EMBL" id="JACBZR010000001">
    <property type="protein sequence ID" value="NYI76189.1"/>
    <property type="molecule type" value="Genomic_DNA"/>
</dbReference>
<reference evidence="7 11" key="1">
    <citation type="submission" date="2020-07" db="EMBL/GenBank/DDBJ databases">
        <title>Sequencing the genomes of 1000 actinobacteria strains.</title>
        <authorList>
            <person name="Klenk H.-P."/>
        </authorList>
    </citation>
    <scope>NUCLEOTIDE SEQUENCE [LARGE SCALE GENOMIC DNA]</scope>
    <source>
        <strain evidence="7 11">DSM 26487</strain>
    </source>
</reference>
<organism evidence="7 11">
    <name type="scientific">Nocardioides panzhihuensis</name>
    <dbReference type="NCBI Taxonomy" id="860243"/>
    <lineage>
        <taxon>Bacteria</taxon>
        <taxon>Bacillati</taxon>
        <taxon>Actinomycetota</taxon>
        <taxon>Actinomycetes</taxon>
        <taxon>Propionibacteriales</taxon>
        <taxon>Nocardioidaceae</taxon>
        <taxon>Nocardioides</taxon>
    </lineage>
</organism>
<proteinExistence type="predicted"/>
<gene>
    <name evidence="4" type="ORF">BJ988_000785</name>
    <name evidence="5" type="ORF">BJ988_000837</name>
    <name evidence="6" type="ORF">BJ988_001564</name>
    <name evidence="7" type="ORF">BJ988_002641</name>
    <name evidence="8" type="ORF">BJ988_003406</name>
    <name evidence="9" type="ORF">BJ988_003918</name>
    <name evidence="10" type="ORF">BJ988_004973</name>
</gene>
<dbReference type="GO" id="GO:0006313">
    <property type="term" value="P:DNA transposition"/>
    <property type="evidence" value="ECO:0007669"/>
    <property type="project" value="InterPro"/>
</dbReference>
<feature type="coiled-coil region" evidence="1">
    <location>
        <begin position="203"/>
        <end position="230"/>
    </location>
</feature>
<feature type="domain" description="Transposase IS116/IS110/IS902 C-terminal" evidence="3">
    <location>
        <begin position="234"/>
        <end position="317"/>
    </location>
</feature>
<dbReference type="Proteomes" id="UP000564496">
    <property type="component" value="Unassembled WGS sequence"/>
</dbReference>
<dbReference type="GO" id="GO:0003677">
    <property type="term" value="F:DNA binding"/>
    <property type="evidence" value="ECO:0007669"/>
    <property type="project" value="InterPro"/>
</dbReference>
<dbReference type="EMBL" id="JACBZR010000001">
    <property type="protein sequence ID" value="NYI78758.1"/>
    <property type="molecule type" value="Genomic_DNA"/>
</dbReference>
<dbReference type="EMBL" id="JACBZR010000001">
    <property type="protein sequence ID" value="NYI76916.1"/>
    <property type="molecule type" value="Genomic_DNA"/>
</dbReference>
<accession>A0A7Z0DM56</accession>
<name>A0A7Z0DM56_9ACTN</name>
<dbReference type="GO" id="GO:0004803">
    <property type="term" value="F:transposase activity"/>
    <property type="evidence" value="ECO:0007669"/>
    <property type="project" value="InterPro"/>
</dbReference>
<dbReference type="PANTHER" id="PTHR33055:SF16">
    <property type="entry name" value="TRANSPOSASE FOR INSERTION SEQUENCE ELEMENT IS1547"/>
    <property type="match status" value="1"/>
</dbReference>
<dbReference type="PANTHER" id="PTHR33055">
    <property type="entry name" value="TRANSPOSASE FOR INSERTION SEQUENCE ELEMENT IS1111A"/>
    <property type="match status" value="1"/>
</dbReference>
<dbReference type="EMBL" id="JACBZR010000001">
    <property type="protein sequence ID" value="NYI80325.1"/>
    <property type="molecule type" value="Genomic_DNA"/>
</dbReference>
<evidence type="ECO:0000313" key="4">
    <source>
        <dbReference type="EMBL" id="NYI76137.1"/>
    </source>
</evidence>
<evidence type="ECO:0000313" key="8">
    <source>
        <dbReference type="EMBL" id="NYI78758.1"/>
    </source>
</evidence>
<dbReference type="EMBL" id="JACBZR010000001">
    <property type="protein sequence ID" value="NYI77993.1"/>
    <property type="molecule type" value="Genomic_DNA"/>
</dbReference>
<dbReference type="AlphaFoldDB" id="A0A7Z0DM56"/>
<sequence length="361" mass="39418">MTNRSEDREVIGGVDTHGATHHCAALDARTGKLLGDSEFPATAKGYAQALKWLQRYGRVEAVGVEGTGSYGAGLTRYLTSRDVVVIEVVRANRQARYLQGKSDPLDAINAARAVLAGMATTVPKTRNGNVEAIRMIQTTRRSASKARKAAINQMHGLIYSAPEPLREQLRGLNRAALVARCLRLRPTTSTQSGELTVIAKTMLRRLARRVQALDEEIEEANQQLTELVQHAAPALLQVFGAGPEAAAQLLTTAGENRDRISTEASLARLCGVAPIPASSGNTTRHRLHRGGDRRANSAIHMIIINRLRWHEPTKAYVTRRTAEGKTKSEIIRCLKRAAVRELYRALLTDLNKPAAEHEPAA</sequence>
<evidence type="ECO:0000313" key="10">
    <source>
        <dbReference type="EMBL" id="NYI80325.1"/>
    </source>
</evidence>
<evidence type="ECO:0000313" key="6">
    <source>
        <dbReference type="EMBL" id="NYI76916.1"/>
    </source>
</evidence>
<comment type="caution">
    <text evidence="7">The sequence shown here is derived from an EMBL/GenBank/DDBJ whole genome shotgun (WGS) entry which is preliminary data.</text>
</comment>
<evidence type="ECO:0000259" key="3">
    <source>
        <dbReference type="Pfam" id="PF02371"/>
    </source>
</evidence>
<protein>
    <submittedName>
        <fullName evidence="7">Transposase</fullName>
    </submittedName>
</protein>
<dbReference type="Pfam" id="PF01548">
    <property type="entry name" value="DEDD_Tnp_IS110"/>
    <property type="match status" value="1"/>
</dbReference>
<keyword evidence="1" id="KW-0175">Coiled coil</keyword>
<evidence type="ECO:0000313" key="11">
    <source>
        <dbReference type="Proteomes" id="UP000564496"/>
    </source>
</evidence>
<dbReference type="InterPro" id="IPR003346">
    <property type="entry name" value="Transposase_20"/>
</dbReference>
<evidence type="ECO:0000313" key="9">
    <source>
        <dbReference type="EMBL" id="NYI79270.1"/>
    </source>
</evidence>
<dbReference type="NCBIfam" id="NF033542">
    <property type="entry name" value="transpos_IS110"/>
    <property type="match status" value="1"/>
</dbReference>
<keyword evidence="11" id="KW-1185">Reference proteome</keyword>
<dbReference type="EMBL" id="JACBZR010000001">
    <property type="protein sequence ID" value="NYI79270.1"/>
    <property type="molecule type" value="Genomic_DNA"/>
</dbReference>
<evidence type="ECO:0000256" key="1">
    <source>
        <dbReference type="SAM" id="Coils"/>
    </source>
</evidence>
<dbReference type="EMBL" id="JACBZR010000001">
    <property type="protein sequence ID" value="NYI76137.1"/>
    <property type="molecule type" value="Genomic_DNA"/>
</dbReference>
<dbReference type="Pfam" id="PF02371">
    <property type="entry name" value="Transposase_20"/>
    <property type="match status" value="1"/>
</dbReference>
<evidence type="ECO:0000313" key="7">
    <source>
        <dbReference type="EMBL" id="NYI77993.1"/>
    </source>
</evidence>